<dbReference type="InterPro" id="IPR027995">
    <property type="entry name" value="Galactosyl_T_N"/>
</dbReference>
<dbReference type="EC" id="2.4.1.-" evidence="1"/>
<keyword evidence="1" id="KW-0472">Membrane</keyword>
<comment type="cofactor">
    <cofactor evidence="1">
        <name>Mn(2+)</name>
        <dbReference type="ChEBI" id="CHEBI:29035"/>
    </cofactor>
</comment>
<dbReference type="GO" id="GO:0046872">
    <property type="term" value="F:metal ion binding"/>
    <property type="evidence" value="ECO:0007669"/>
    <property type="project" value="UniProtKB-UniRule"/>
</dbReference>
<dbReference type="AlphaFoldDB" id="A0A9P0CCV9"/>
<keyword evidence="4" id="KW-1185">Reference proteome</keyword>
<comment type="function">
    <text evidence="1">Catalyzes the transfer of galactose onto proteins or lipids.</text>
</comment>
<comment type="similarity">
    <text evidence="1">Belongs to the glycosyltransferase 7 family.</text>
</comment>
<feature type="domain" description="Galactosyltransferase N-terminal" evidence="2">
    <location>
        <begin position="160"/>
        <end position="305"/>
    </location>
</feature>
<comment type="pathway">
    <text evidence="1">Protein modification; protein glycosylation.</text>
</comment>
<keyword evidence="1" id="KW-0464">Manganese</keyword>
<organism evidence="3 4">
    <name type="scientific">Bemisia tabaci</name>
    <name type="common">Sweetpotato whitefly</name>
    <name type="synonym">Aleurodes tabaci</name>
    <dbReference type="NCBI Taxonomy" id="7038"/>
    <lineage>
        <taxon>Eukaryota</taxon>
        <taxon>Metazoa</taxon>
        <taxon>Ecdysozoa</taxon>
        <taxon>Arthropoda</taxon>
        <taxon>Hexapoda</taxon>
        <taxon>Insecta</taxon>
        <taxon>Pterygota</taxon>
        <taxon>Neoptera</taxon>
        <taxon>Paraneoptera</taxon>
        <taxon>Hemiptera</taxon>
        <taxon>Sternorrhyncha</taxon>
        <taxon>Aleyrodoidea</taxon>
        <taxon>Aleyrodidae</taxon>
        <taxon>Aleyrodinae</taxon>
        <taxon>Bemisia</taxon>
    </lineage>
</organism>
<feature type="transmembrane region" description="Helical" evidence="1">
    <location>
        <begin position="24"/>
        <end position="46"/>
    </location>
</feature>
<keyword evidence="1" id="KW-1133">Transmembrane helix</keyword>
<keyword evidence="1" id="KW-0812">Transmembrane</keyword>
<dbReference type="GO" id="GO:0005975">
    <property type="term" value="P:carbohydrate metabolic process"/>
    <property type="evidence" value="ECO:0007669"/>
    <property type="project" value="InterPro"/>
</dbReference>
<keyword evidence="1" id="KW-0479">Metal-binding</keyword>
<name>A0A9P0CCV9_BEMTA</name>
<keyword evidence="1" id="KW-0808">Transferase</keyword>
<keyword evidence="1" id="KW-0325">Glycoprotein</keyword>
<dbReference type="SUPFAM" id="SSF53448">
    <property type="entry name" value="Nucleotide-diphospho-sugar transferases"/>
    <property type="match status" value="1"/>
</dbReference>
<dbReference type="InterPro" id="IPR029044">
    <property type="entry name" value="Nucleotide-diphossugar_trans"/>
</dbReference>
<dbReference type="GO" id="GO:0006688">
    <property type="term" value="P:glycosphingolipid biosynthetic process"/>
    <property type="evidence" value="ECO:0007669"/>
    <property type="project" value="TreeGrafter"/>
</dbReference>
<accession>A0A9P0CCV9</accession>
<dbReference type="GO" id="GO:0005794">
    <property type="term" value="C:Golgi apparatus"/>
    <property type="evidence" value="ECO:0007669"/>
    <property type="project" value="TreeGrafter"/>
</dbReference>
<keyword evidence="1" id="KW-0735">Signal-anchor</keyword>
<dbReference type="GO" id="GO:0008378">
    <property type="term" value="F:galactosyltransferase activity"/>
    <property type="evidence" value="ECO:0007669"/>
    <property type="project" value="TreeGrafter"/>
</dbReference>
<evidence type="ECO:0000313" key="4">
    <source>
        <dbReference type="Proteomes" id="UP001152759"/>
    </source>
</evidence>
<dbReference type="EMBL" id="OU963864">
    <property type="protein sequence ID" value="CAH0769814.1"/>
    <property type="molecule type" value="Genomic_DNA"/>
</dbReference>
<evidence type="ECO:0000259" key="2">
    <source>
        <dbReference type="Pfam" id="PF13733"/>
    </source>
</evidence>
<protein>
    <recommendedName>
        <fullName evidence="1">Beta-1,4-N-acetylgalactosaminyltransferase</fullName>
        <ecNumber evidence="1">2.4.1.-</ecNumber>
    </recommendedName>
    <alternativeName>
        <fullName evidence="1">Beta-4-GalNAcT</fullName>
    </alternativeName>
</protein>
<dbReference type="PRINTS" id="PR02050">
    <property type="entry name" value="B14GALTRFASE"/>
</dbReference>
<gene>
    <name evidence="3" type="ORF">BEMITA_LOCUS6757</name>
</gene>
<keyword evidence="1" id="KW-0328">Glycosyltransferase</keyword>
<comment type="subcellular location">
    <subcellularLocation>
        <location evidence="1">Membrane</location>
        <topology evidence="1">Single-pass type II membrane protein</topology>
    </subcellularLocation>
</comment>
<sequence>MSGKGLRRPVTIITRSRAPRRSTYLLRLLPFLFIILITASLAFLAFSQGPYQRVTQMSTNPVPASGSSAHASTVLIQTTRTNDITNMDDVQFKLEPLIKRNAPSLEVSAQSIINSIRANTLVSLIQRVGNTSCLRHHSPPPPYPPHNATGTKCQLNLPDCPQVPPLFHGRQQVSASGLNVSLSEVVSAVAGAGSGVEEGGAWHPPACHSRHSVAVVIPFRDRLTHLLNLLHRLHPILQRQQLNYRIFVVEQSGNDTFNKGAIMNSAFRIILERFPPATGGRYFHCFVFHDVDMIPEDDRNMYSCPTQPRHLSVAVNEFAYQLPYRVLVGGVFNIRTEHFLK</sequence>
<dbReference type="PANTHER" id="PTHR19300:SF57">
    <property type="entry name" value="BETA-1,4-N-ACETYLGALACTOSAMINYLTRANSFERASE"/>
    <property type="match status" value="1"/>
</dbReference>
<dbReference type="Proteomes" id="UP001152759">
    <property type="component" value="Chromosome 3"/>
</dbReference>
<proteinExistence type="inferred from homology"/>
<dbReference type="GO" id="GO:0033842">
    <property type="term" value="F:N-acetyl-beta-glucosaminyl-derivative 4-beta-N-acetylgalactosaminyltransferase activity"/>
    <property type="evidence" value="ECO:0007669"/>
    <property type="project" value="TreeGrafter"/>
</dbReference>
<dbReference type="PANTHER" id="PTHR19300">
    <property type="entry name" value="BETA-1,4-GALACTOSYLTRANSFERASE"/>
    <property type="match status" value="1"/>
</dbReference>
<evidence type="ECO:0000256" key="1">
    <source>
        <dbReference type="RuleBase" id="RU368121"/>
    </source>
</evidence>
<dbReference type="Gene3D" id="3.90.550.10">
    <property type="entry name" value="Spore Coat Polysaccharide Biosynthesis Protein SpsA, Chain A"/>
    <property type="match status" value="1"/>
</dbReference>
<reference evidence="3" key="1">
    <citation type="submission" date="2021-12" db="EMBL/GenBank/DDBJ databases">
        <authorList>
            <person name="King R."/>
        </authorList>
    </citation>
    <scope>NUCLEOTIDE SEQUENCE</scope>
</reference>
<dbReference type="GO" id="GO:0016020">
    <property type="term" value="C:membrane"/>
    <property type="evidence" value="ECO:0007669"/>
    <property type="project" value="UniProtKB-SubCell"/>
</dbReference>
<evidence type="ECO:0000313" key="3">
    <source>
        <dbReference type="EMBL" id="CAH0769814.1"/>
    </source>
</evidence>
<dbReference type="InterPro" id="IPR003859">
    <property type="entry name" value="Galactosyl_T"/>
</dbReference>
<dbReference type="Pfam" id="PF13733">
    <property type="entry name" value="Glyco_transf_7N"/>
    <property type="match status" value="1"/>
</dbReference>